<protein>
    <submittedName>
        <fullName evidence="1">Uncharacterized protein</fullName>
    </submittedName>
</protein>
<evidence type="ECO:0000313" key="2">
    <source>
        <dbReference type="EMBL" id="NHO39855.1"/>
    </source>
</evidence>
<dbReference type="OrthoDB" id="7224341at2"/>
<sequence>MSILDDLKAAYPARYYATMDQPCGWYDMWEYSSMDGLPAANTLFAMTADQWAAKGGDTGTKSMAVVNGALVDYTPPVVAVPLKTQAISAQAWIQQQANLAAAMGEVFTADMKAYVQAIAAIANGTDTTSTALPAQPTDVMTTSTAAT</sequence>
<evidence type="ECO:0000313" key="1">
    <source>
        <dbReference type="EMBL" id="CEF53188.1"/>
    </source>
</evidence>
<dbReference type="EMBL" id="LN609302">
    <property type="protein sequence ID" value="CEF53188.1"/>
    <property type="molecule type" value="Genomic_DNA"/>
</dbReference>
<dbReference type="AlphaFoldDB" id="A0A0U5F0K2"/>
<keyword evidence="4" id="KW-1185">Reference proteome</keyword>
<dbReference type="Proteomes" id="UP000657200">
    <property type="component" value="Unassembled WGS sequence"/>
</dbReference>
<reference evidence="1" key="2">
    <citation type="submission" date="2014-09" db="EMBL/GenBank/DDBJ databases">
        <authorList>
            <person name="Magalhaes I.L.F."/>
            <person name="Oliveira U."/>
            <person name="Santos F.R."/>
            <person name="Vidigal T.H.D.A."/>
            <person name="Brescovit A.D."/>
            <person name="Santos A.J."/>
        </authorList>
    </citation>
    <scope>NUCLEOTIDE SEQUENCE</scope>
    <source>
        <strain evidence="1">LMG 23848T</strain>
    </source>
</reference>
<accession>A0A0U5F0K2</accession>
<dbReference type="EMBL" id="WOTE01000004">
    <property type="protein sequence ID" value="NHO39855.1"/>
    <property type="molecule type" value="Genomic_DNA"/>
</dbReference>
<reference evidence="3" key="1">
    <citation type="submission" date="2014-09" db="EMBL/GenBank/DDBJ databases">
        <authorList>
            <person name="Illeghems K.G."/>
        </authorList>
    </citation>
    <scope>NUCLEOTIDE SEQUENCE [LARGE SCALE GENOMIC DNA]</scope>
    <source>
        <strain evidence="3">LMG 23848T</strain>
    </source>
</reference>
<dbReference type="Proteomes" id="UP000068250">
    <property type="component" value="Chromosome I"/>
</dbReference>
<dbReference type="STRING" id="431306.AGA_74"/>
<name>A0A0U5F0K2_9PROT</name>
<evidence type="ECO:0000313" key="3">
    <source>
        <dbReference type="Proteomes" id="UP000068250"/>
    </source>
</evidence>
<gene>
    <name evidence="1" type="ORF">AGA_74</name>
    <name evidence="2" type="ORF">GOB80_09215</name>
</gene>
<organism evidence="1 3">
    <name type="scientific">Acetobacter ghanensis</name>
    <dbReference type="NCBI Taxonomy" id="431306"/>
    <lineage>
        <taxon>Bacteria</taxon>
        <taxon>Pseudomonadati</taxon>
        <taxon>Pseudomonadota</taxon>
        <taxon>Alphaproteobacteria</taxon>
        <taxon>Acetobacterales</taxon>
        <taxon>Acetobacteraceae</taxon>
        <taxon>Acetobacter</taxon>
    </lineage>
</organism>
<evidence type="ECO:0000313" key="4">
    <source>
        <dbReference type="Proteomes" id="UP000657200"/>
    </source>
</evidence>
<proteinExistence type="predicted"/>
<reference evidence="2 4" key="3">
    <citation type="journal article" date="2020" name="Int. J. Syst. Evol. Microbiol.">
        <title>Novel acetic acid bacteria from cider fermentations: Acetobacter conturbans sp. nov. and Acetobacter fallax sp. nov.</title>
        <authorList>
            <person name="Sombolestani A.S."/>
            <person name="Cleenwerck I."/>
            <person name="Cnockaert M."/>
            <person name="Borremans W."/>
            <person name="Wieme A.D."/>
            <person name="De Vuyst L."/>
            <person name="Vandamme P."/>
        </authorList>
    </citation>
    <scope>NUCLEOTIDE SEQUENCE [LARGE SCALE GENOMIC DNA]</scope>
    <source>
        <strain evidence="2 4">LMG 23848</strain>
    </source>
</reference>
<dbReference type="RefSeq" id="WP_059022474.1">
    <property type="nucleotide sequence ID" value="NZ_LN609302.1"/>
</dbReference>